<dbReference type="Gene3D" id="3.30.70.270">
    <property type="match status" value="2"/>
</dbReference>
<dbReference type="EC" id="2.7.7.49" evidence="1"/>
<keyword evidence="12" id="KW-1185">Reference proteome</keyword>
<organism evidence="11 12">
    <name type="scientific">Hibiscus sabdariffa</name>
    <name type="common">roselle</name>
    <dbReference type="NCBI Taxonomy" id="183260"/>
    <lineage>
        <taxon>Eukaryota</taxon>
        <taxon>Viridiplantae</taxon>
        <taxon>Streptophyta</taxon>
        <taxon>Embryophyta</taxon>
        <taxon>Tracheophyta</taxon>
        <taxon>Spermatophyta</taxon>
        <taxon>Magnoliopsida</taxon>
        <taxon>eudicotyledons</taxon>
        <taxon>Gunneridae</taxon>
        <taxon>Pentapetalae</taxon>
        <taxon>rosids</taxon>
        <taxon>malvids</taxon>
        <taxon>Malvales</taxon>
        <taxon>Malvaceae</taxon>
        <taxon>Malvoideae</taxon>
        <taxon>Hibiscus</taxon>
    </lineage>
</organism>
<keyword evidence="2" id="KW-0808">Transferase</keyword>
<dbReference type="Pfam" id="PF03732">
    <property type="entry name" value="Retrotrans_gag"/>
    <property type="match status" value="1"/>
</dbReference>
<evidence type="ECO:0000256" key="1">
    <source>
        <dbReference type="ARBA" id="ARBA00012493"/>
    </source>
</evidence>
<feature type="compositionally biased region" description="Basic and acidic residues" evidence="9">
    <location>
        <begin position="675"/>
        <end position="694"/>
    </location>
</feature>
<feature type="compositionally biased region" description="Basic and acidic residues" evidence="9">
    <location>
        <begin position="338"/>
        <end position="352"/>
    </location>
</feature>
<evidence type="ECO:0000313" key="12">
    <source>
        <dbReference type="Proteomes" id="UP001396334"/>
    </source>
</evidence>
<evidence type="ECO:0000313" key="11">
    <source>
        <dbReference type="EMBL" id="KAK9017999.1"/>
    </source>
</evidence>
<dbReference type="Pfam" id="PF00078">
    <property type="entry name" value="RVT_1"/>
    <property type="match status" value="1"/>
</dbReference>
<proteinExistence type="predicted"/>
<dbReference type="CDD" id="cd09274">
    <property type="entry name" value="RNase_HI_RT_Ty3"/>
    <property type="match status" value="1"/>
</dbReference>
<comment type="caution">
    <text evidence="11">The sequence shown here is derived from an EMBL/GenBank/DDBJ whole genome shotgun (WGS) entry which is preliminary data.</text>
</comment>
<reference evidence="11 12" key="1">
    <citation type="journal article" date="2024" name="G3 (Bethesda)">
        <title>Genome assembly of Hibiscus sabdariffa L. provides insights into metabolisms of medicinal natural products.</title>
        <authorList>
            <person name="Kim T."/>
        </authorList>
    </citation>
    <scope>NUCLEOTIDE SEQUENCE [LARGE SCALE GENOMIC DNA]</scope>
    <source>
        <strain evidence="11">TK-2024</strain>
        <tissue evidence="11">Old leaves</tissue>
    </source>
</reference>
<evidence type="ECO:0000256" key="7">
    <source>
        <dbReference type="ARBA" id="ARBA00022918"/>
    </source>
</evidence>
<dbReference type="PROSITE" id="PS50878">
    <property type="entry name" value="RT_POL"/>
    <property type="match status" value="1"/>
</dbReference>
<dbReference type="InterPro" id="IPR043502">
    <property type="entry name" value="DNA/RNA_pol_sf"/>
</dbReference>
<feature type="region of interest" description="Disordered" evidence="9">
    <location>
        <begin position="337"/>
        <end position="357"/>
    </location>
</feature>
<dbReference type="Pfam" id="PF17917">
    <property type="entry name" value="RT_RNaseH"/>
    <property type="match status" value="1"/>
</dbReference>
<protein>
    <recommendedName>
        <fullName evidence="1">RNA-directed DNA polymerase</fullName>
        <ecNumber evidence="1">2.7.7.49</ecNumber>
    </recommendedName>
</protein>
<dbReference type="SUPFAM" id="SSF56672">
    <property type="entry name" value="DNA/RNA polymerases"/>
    <property type="match status" value="1"/>
</dbReference>
<feature type="coiled-coil region" evidence="8">
    <location>
        <begin position="7"/>
        <end position="38"/>
    </location>
</feature>
<dbReference type="Gene3D" id="3.10.20.370">
    <property type="match status" value="1"/>
</dbReference>
<dbReference type="CDD" id="cd00303">
    <property type="entry name" value="retropepsin_like"/>
    <property type="match status" value="1"/>
</dbReference>
<evidence type="ECO:0000256" key="9">
    <source>
        <dbReference type="SAM" id="MobiDB-lite"/>
    </source>
</evidence>
<keyword evidence="6" id="KW-0378">Hydrolase</keyword>
<dbReference type="EMBL" id="JBBPBN010000019">
    <property type="protein sequence ID" value="KAK9017999.1"/>
    <property type="molecule type" value="Genomic_DNA"/>
</dbReference>
<gene>
    <name evidence="11" type="ORF">V6N11_000989</name>
</gene>
<feature type="region of interest" description="Disordered" evidence="9">
    <location>
        <begin position="378"/>
        <end position="401"/>
    </location>
</feature>
<dbReference type="InterPro" id="IPR041373">
    <property type="entry name" value="RT_RNaseH"/>
</dbReference>
<name>A0ABR2RYN8_9ROSI</name>
<feature type="region of interest" description="Disordered" evidence="9">
    <location>
        <begin position="102"/>
        <end position="128"/>
    </location>
</feature>
<evidence type="ECO:0000256" key="5">
    <source>
        <dbReference type="ARBA" id="ARBA00022759"/>
    </source>
</evidence>
<evidence type="ECO:0000256" key="4">
    <source>
        <dbReference type="ARBA" id="ARBA00022722"/>
    </source>
</evidence>
<dbReference type="InterPro" id="IPR043128">
    <property type="entry name" value="Rev_trsase/Diguanyl_cyclase"/>
</dbReference>
<dbReference type="PANTHER" id="PTHR32108:SF9">
    <property type="entry name" value="REVERSE TRANSCRIPTASE RNASE H-LIKE DOMAIN-CONTAINING PROTEIN"/>
    <property type="match status" value="1"/>
</dbReference>
<evidence type="ECO:0000259" key="10">
    <source>
        <dbReference type="PROSITE" id="PS50878"/>
    </source>
</evidence>
<dbReference type="InterPro" id="IPR005162">
    <property type="entry name" value="Retrotrans_gag_dom"/>
</dbReference>
<dbReference type="Gene3D" id="2.40.70.10">
    <property type="entry name" value="Acid Proteases"/>
    <property type="match status" value="1"/>
</dbReference>
<dbReference type="PANTHER" id="PTHR32108">
    <property type="entry name" value="DNA-DIRECTED RNA POLYMERASE SUBUNIT ALPHA"/>
    <property type="match status" value="1"/>
</dbReference>
<keyword evidence="4" id="KW-0540">Nuclease</keyword>
<dbReference type="Proteomes" id="UP001396334">
    <property type="component" value="Unassembled WGS sequence"/>
</dbReference>
<dbReference type="InterPro" id="IPR021109">
    <property type="entry name" value="Peptidase_aspartic_dom_sf"/>
</dbReference>
<evidence type="ECO:0000256" key="6">
    <source>
        <dbReference type="ARBA" id="ARBA00022801"/>
    </source>
</evidence>
<feature type="compositionally biased region" description="Basic and acidic residues" evidence="9">
    <location>
        <begin position="388"/>
        <end position="400"/>
    </location>
</feature>
<feature type="domain" description="Reverse transcriptase" evidence="10">
    <location>
        <begin position="1301"/>
        <end position="1480"/>
    </location>
</feature>
<sequence>MNMEDRMATMETNYQVLQDRFEKLEKDLKEDIAEAQRNTVGQIALMLGLPDPRRGKEVEESIPVGDSPYAPEKAAYHDREQSGLCTSKTKVQFNTGASANIPVNSGITHNHDPEMEVPNFDEVDDKSKTEKKLEDRCEKLEELVRSMQNSATLGGIDARELSLVNDLVIPPKFKVPEFEKFTGTTCPSAHLTMYCRKMSLYLDNEKLLIHCFQDSLVGSAARWYTQLSRVHIKTWRDLSRAFLEQYKHVSDMVPSRTVLQNMEQKANESFRQYAQRWRDVAAQVQPPLLENEITLLFVNTLKDDFYDRMLDHATKPFADMVLTGELIQAAIKSGRIRGGNDSRKYSKKRDNEVNTTSSYIPGHSAGIIVGQPNHVVKSGASVQSSSKQEARSRGEKKEKPTFTPIPIRYEELFPKLMESRLVVPRYIAPIQPPYPPWFNPNVKCDYHAGNPGHHINDCTAFKYVVEQLLKAGMLSFEAPEKNPMPNHKGVNAVIEGSDMKVKGNLTDVTTPLRWVWDILVENEMLKACHSPSKADNFCEYHGSKGQEIQECKEFRQLVQAMMDNKELEFFTKRCDLVVEDVCVLDDAPALRNFTGLKPLVIKVGSTGVEATIAATSGIVIKAPAPFPYTNNKQVPWKYDCEVSEPQKAEENVNEVGNFTRSGRCYSAQPQTESIKNQKEKAHDCEPDKNFDDEPEPKYLEPVKESEAKEFLKILKHSEFNVVEQLNKLPARISMLSLLLSSEPHRNTLLKLLNQTFVPKEISIDMVDRLVGNIAMDNFISFSDEEIPKGARGSCKALHITTRCKGYTLPGVLIDNGSALNVLPMTTLKKLPIDGTHMKAYQNMVRAFDGTQRDVLGKITVPLLIGPAEYEVDFVVMDIKPTYNCLLGRPWIHVAGAVPSTLHQKLKFVIDGKLVTVRGEEDIIASIATNTPYIEMDEDAVECSFRSLELVSATFVEENKVIRRPKLSRCAKMQVKQTLGRGAQIGRGFGKQLHGRLYPIYVKGKMDRFGLGYQPDRREKRVAIAKNQERRRARLTREDLPWDQLTFPPIGQSFVAGGLWDPKQAVKREVPDYNPRRFGDFNRTTDGNENGQMGLTQEDLSSYFENLTINVVFEGNEESPYQGQIDPCPPGSELNNWIAEELPVIFKTNTELLDINGVSNIIPGSQVDFGQNPGSEEFTGCEDDEGCDLPDDLRRMMEYEEKQILPHKEELEILNLGTEEERREVKIGTTISTDTRQNLIKLLQGYIDVFAWSYQDMPGLDEDIAMHRLPIRPECKPVQQKLRRMKPEMLLKIRDEVKKQFDAGFLQAVTYSDWVANIVPVPKKDGKVRMCVDYRDLNKASPKDNFPLPHIDTLVDNTAGHSYFSFMDGFSGYNQIKMCPEDMNKTTFVTWWGTFCYKVMPFGLKNAGATYQRAMVALFHDMMHKEIEVYVDDMIAKSKTEEEHLTNLEKLFRRLRKFRLKLNPEKCTFGVTSGKLLGFIVSKKGIEIDPDKVRAIQELPPPRTQKEVRGFLGRLNYISRFISQLTERCDPVYRLLRKNNPGEWNDECQVALERIKRQLTNAPILIAPVPERPLILYLTVFENSMGCVLGQHDDSGKKERAIYYLSKKFTEYEARYSPVEKFCCALVWVTKRLRQYMLYHTTWLISKLDPLKYMMEAPALSEKLARWQMLLSEFDILYVSRKAVKGSAIADFLASRASDDYESLDYNFPDEDLLNVSYLEKSSAQKSWVLYFDGASNFLGRGIGAVLISPEDKRGVGDERPKIN</sequence>
<dbReference type="Gene3D" id="3.10.10.10">
    <property type="entry name" value="HIV Type 1 Reverse Transcriptase, subunit A, domain 1"/>
    <property type="match status" value="1"/>
</dbReference>
<keyword evidence="7" id="KW-0695">RNA-directed DNA polymerase</keyword>
<keyword evidence="3" id="KW-0548">Nucleotidyltransferase</keyword>
<evidence type="ECO:0000256" key="2">
    <source>
        <dbReference type="ARBA" id="ARBA00022679"/>
    </source>
</evidence>
<feature type="region of interest" description="Disordered" evidence="9">
    <location>
        <begin position="667"/>
        <end position="694"/>
    </location>
</feature>
<accession>A0ABR2RYN8</accession>
<evidence type="ECO:0000256" key="8">
    <source>
        <dbReference type="SAM" id="Coils"/>
    </source>
</evidence>
<dbReference type="CDD" id="cd01647">
    <property type="entry name" value="RT_LTR"/>
    <property type="match status" value="1"/>
</dbReference>
<dbReference type="InterPro" id="IPR000477">
    <property type="entry name" value="RT_dom"/>
</dbReference>
<keyword evidence="8" id="KW-0175">Coiled coil</keyword>
<evidence type="ECO:0000256" key="3">
    <source>
        <dbReference type="ARBA" id="ARBA00022695"/>
    </source>
</evidence>
<keyword evidence="5" id="KW-0255">Endonuclease</keyword>